<dbReference type="PANTHER" id="PTHR44591:SF3">
    <property type="entry name" value="RESPONSE REGULATORY DOMAIN-CONTAINING PROTEIN"/>
    <property type="match status" value="1"/>
</dbReference>
<evidence type="ECO:0000313" key="7">
    <source>
        <dbReference type="Proteomes" id="UP000236743"/>
    </source>
</evidence>
<evidence type="ECO:0000256" key="4">
    <source>
        <dbReference type="PROSITE-ProRule" id="PRU00169"/>
    </source>
</evidence>
<dbReference type="GO" id="GO:0000160">
    <property type="term" value="P:phosphorelay signal transduction system"/>
    <property type="evidence" value="ECO:0007669"/>
    <property type="project" value="InterPro"/>
</dbReference>
<dbReference type="AlphaFoldDB" id="A0A1H5XNR1"/>
<evidence type="ECO:0000256" key="3">
    <source>
        <dbReference type="ARBA" id="ARBA00023163"/>
    </source>
</evidence>
<dbReference type="PANTHER" id="PTHR44591">
    <property type="entry name" value="STRESS RESPONSE REGULATOR PROTEIN 1"/>
    <property type="match status" value="1"/>
</dbReference>
<gene>
    <name evidence="6" type="ORF">SAMN04488115_103325</name>
</gene>
<dbReference type="Pfam" id="PF00072">
    <property type="entry name" value="Response_reg"/>
    <property type="match status" value="1"/>
</dbReference>
<keyword evidence="2" id="KW-0805">Transcription regulation</keyword>
<feature type="modified residue" description="4-aspartylphosphate" evidence="4">
    <location>
        <position position="59"/>
    </location>
</feature>
<dbReference type="Gene3D" id="3.40.50.2300">
    <property type="match status" value="1"/>
</dbReference>
<evidence type="ECO:0000256" key="1">
    <source>
        <dbReference type="ARBA" id="ARBA00022553"/>
    </source>
</evidence>
<dbReference type="InterPro" id="IPR011006">
    <property type="entry name" value="CheY-like_superfamily"/>
</dbReference>
<dbReference type="SUPFAM" id="SSF52172">
    <property type="entry name" value="CheY-like"/>
    <property type="match status" value="1"/>
</dbReference>
<dbReference type="InterPro" id="IPR001789">
    <property type="entry name" value="Sig_transdc_resp-reg_receiver"/>
</dbReference>
<reference evidence="6 7" key="1">
    <citation type="submission" date="2016-10" db="EMBL/GenBank/DDBJ databases">
        <authorList>
            <person name="de Groot N.N."/>
        </authorList>
    </citation>
    <scope>NUCLEOTIDE SEQUENCE [LARGE SCALE GENOMIC DNA]</scope>
    <source>
        <strain evidence="6 7">DSM 26656</strain>
    </source>
</reference>
<dbReference type="PROSITE" id="PS50110">
    <property type="entry name" value="RESPONSE_REGULATORY"/>
    <property type="match status" value="1"/>
</dbReference>
<keyword evidence="1 4" id="KW-0597">Phosphoprotein</keyword>
<protein>
    <submittedName>
        <fullName evidence="6">Response regulator receiver domain-containing protein</fullName>
    </submittedName>
</protein>
<evidence type="ECO:0000313" key="6">
    <source>
        <dbReference type="EMBL" id="SEG13419.1"/>
    </source>
</evidence>
<proteinExistence type="predicted"/>
<dbReference type="Proteomes" id="UP000236743">
    <property type="component" value="Unassembled WGS sequence"/>
</dbReference>
<name>A0A1H5XNR1_9HYPH</name>
<organism evidence="6 7">
    <name type="scientific">Bosea lathyri</name>
    <dbReference type="NCBI Taxonomy" id="1036778"/>
    <lineage>
        <taxon>Bacteria</taxon>
        <taxon>Pseudomonadati</taxon>
        <taxon>Pseudomonadota</taxon>
        <taxon>Alphaproteobacteria</taxon>
        <taxon>Hyphomicrobiales</taxon>
        <taxon>Boseaceae</taxon>
        <taxon>Bosea</taxon>
    </lineage>
</organism>
<evidence type="ECO:0000259" key="5">
    <source>
        <dbReference type="PROSITE" id="PS50110"/>
    </source>
</evidence>
<evidence type="ECO:0000256" key="2">
    <source>
        <dbReference type="ARBA" id="ARBA00023015"/>
    </source>
</evidence>
<keyword evidence="3" id="KW-0804">Transcription</keyword>
<sequence>MPSQIAKPVVLIVDDEPILRMHAAMIADDAGLSAVEAETADEAISILETRSDIRLVFTDIEMPGSMNGLKLADFVRDSWPDISLIVASGRVRVAEDSLPTGARFFSKPYPERELVQTMQRMAA</sequence>
<dbReference type="RefSeq" id="WP_103872161.1">
    <property type="nucleotide sequence ID" value="NZ_FNUY01000003.1"/>
</dbReference>
<dbReference type="InterPro" id="IPR050595">
    <property type="entry name" value="Bact_response_regulator"/>
</dbReference>
<dbReference type="OrthoDB" id="9784719at2"/>
<accession>A0A1H5XNR1</accession>
<keyword evidence="7" id="KW-1185">Reference proteome</keyword>
<dbReference type="SMART" id="SM00448">
    <property type="entry name" value="REC"/>
    <property type="match status" value="1"/>
</dbReference>
<dbReference type="EMBL" id="FNUY01000003">
    <property type="protein sequence ID" value="SEG13419.1"/>
    <property type="molecule type" value="Genomic_DNA"/>
</dbReference>
<feature type="domain" description="Response regulatory" evidence="5">
    <location>
        <begin position="9"/>
        <end position="122"/>
    </location>
</feature>